<organism evidence="2 3">
    <name type="scientific">Pleurodeles waltl</name>
    <name type="common">Iberian ribbed newt</name>
    <dbReference type="NCBI Taxonomy" id="8319"/>
    <lineage>
        <taxon>Eukaryota</taxon>
        <taxon>Metazoa</taxon>
        <taxon>Chordata</taxon>
        <taxon>Craniata</taxon>
        <taxon>Vertebrata</taxon>
        <taxon>Euteleostomi</taxon>
        <taxon>Amphibia</taxon>
        <taxon>Batrachia</taxon>
        <taxon>Caudata</taxon>
        <taxon>Salamandroidea</taxon>
        <taxon>Salamandridae</taxon>
        <taxon>Pleurodelinae</taxon>
        <taxon>Pleurodeles</taxon>
    </lineage>
</organism>
<dbReference type="Proteomes" id="UP001066276">
    <property type="component" value="Chromosome 5"/>
</dbReference>
<protein>
    <submittedName>
        <fullName evidence="2">Uncharacterized protein</fullName>
    </submittedName>
</protein>
<feature type="region of interest" description="Disordered" evidence="1">
    <location>
        <begin position="38"/>
        <end position="57"/>
    </location>
</feature>
<dbReference type="AlphaFoldDB" id="A0AAV7R691"/>
<proteinExistence type="predicted"/>
<evidence type="ECO:0000313" key="3">
    <source>
        <dbReference type="Proteomes" id="UP001066276"/>
    </source>
</evidence>
<gene>
    <name evidence="2" type="ORF">NDU88_001156</name>
</gene>
<evidence type="ECO:0000313" key="2">
    <source>
        <dbReference type="EMBL" id="KAJ1148319.1"/>
    </source>
</evidence>
<feature type="region of interest" description="Disordered" evidence="1">
    <location>
        <begin position="1"/>
        <end position="30"/>
    </location>
</feature>
<sequence>MQASGELIRDKRTITDGHHTDRDASHGEKVTSRAVLRFPALGRDKDNSKRSNPRRLTGAWATSQRTAISNLRLVAVGAQHQHVELAVGE</sequence>
<accession>A0AAV7R691</accession>
<dbReference type="EMBL" id="JANPWB010000009">
    <property type="protein sequence ID" value="KAJ1148319.1"/>
    <property type="molecule type" value="Genomic_DNA"/>
</dbReference>
<feature type="compositionally biased region" description="Basic and acidic residues" evidence="1">
    <location>
        <begin position="7"/>
        <end position="30"/>
    </location>
</feature>
<comment type="caution">
    <text evidence="2">The sequence shown here is derived from an EMBL/GenBank/DDBJ whole genome shotgun (WGS) entry which is preliminary data.</text>
</comment>
<keyword evidence="3" id="KW-1185">Reference proteome</keyword>
<evidence type="ECO:0000256" key="1">
    <source>
        <dbReference type="SAM" id="MobiDB-lite"/>
    </source>
</evidence>
<name>A0AAV7R691_PLEWA</name>
<reference evidence="2" key="1">
    <citation type="journal article" date="2022" name="bioRxiv">
        <title>Sequencing and chromosome-scale assembly of the giantPleurodeles waltlgenome.</title>
        <authorList>
            <person name="Brown T."/>
            <person name="Elewa A."/>
            <person name="Iarovenko S."/>
            <person name="Subramanian E."/>
            <person name="Araus A.J."/>
            <person name="Petzold A."/>
            <person name="Susuki M."/>
            <person name="Suzuki K.-i.T."/>
            <person name="Hayashi T."/>
            <person name="Toyoda A."/>
            <person name="Oliveira C."/>
            <person name="Osipova E."/>
            <person name="Leigh N.D."/>
            <person name="Simon A."/>
            <person name="Yun M.H."/>
        </authorList>
    </citation>
    <scope>NUCLEOTIDE SEQUENCE</scope>
    <source>
        <strain evidence="2">20211129_DDA</strain>
        <tissue evidence="2">Liver</tissue>
    </source>
</reference>